<feature type="domain" description="ANTAR" evidence="1">
    <location>
        <begin position="124"/>
        <end position="184"/>
    </location>
</feature>
<organism evidence="2 3">
    <name type="scientific">Shewanella japonica</name>
    <dbReference type="NCBI Taxonomy" id="93973"/>
    <lineage>
        <taxon>Bacteria</taxon>
        <taxon>Pseudomonadati</taxon>
        <taxon>Pseudomonadota</taxon>
        <taxon>Gammaproteobacteria</taxon>
        <taxon>Alteromonadales</taxon>
        <taxon>Shewanellaceae</taxon>
        <taxon>Shewanella</taxon>
    </lineage>
</organism>
<accession>A0ABN4YGR1</accession>
<reference evidence="2 3" key="1">
    <citation type="submission" date="2017-03" db="EMBL/GenBank/DDBJ databases">
        <title>Genome sequencing of Shewanella japonica KCTC 22435.</title>
        <authorList>
            <person name="Kim K.M."/>
        </authorList>
    </citation>
    <scope>NUCLEOTIDE SEQUENCE [LARGE SCALE GENOMIC DNA]</scope>
    <source>
        <strain evidence="2 3">KCTC 22435</strain>
    </source>
</reference>
<dbReference type="SMART" id="SM01012">
    <property type="entry name" value="ANTAR"/>
    <property type="match status" value="1"/>
</dbReference>
<dbReference type="SUPFAM" id="SSF52172">
    <property type="entry name" value="CheY-like"/>
    <property type="match status" value="1"/>
</dbReference>
<dbReference type="RefSeq" id="WP_055024376.1">
    <property type="nucleotide sequence ID" value="NZ_CANMJJ010000020.1"/>
</dbReference>
<evidence type="ECO:0000313" key="3">
    <source>
        <dbReference type="Proteomes" id="UP000191820"/>
    </source>
</evidence>
<name>A0ABN4YGR1_9GAMM</name>
<proteinExistence type="predicted"/>
<dbReference type="InterPro" id="IPR011006">
    <property type="entry name" value="CheY-like_superfamily"/>
</dbReference>
<evidence type="ECO:0000259" key="1">
    <source>
        <dbReference type="PROSITE" id="PS50921"/>
    </source>
</evidence>
<sequence>MVNLVYRDPSFTNENVFIDCMSELSSIDPCMEASSLSQLERQIIKGNALCLVFFTESLTPLQQVFIERLLMVTALPIIVNAYAWDEELLKSLLQCGRVTFVPEKLTPKRLKSLVGLAKIRFNSASTMLEKVKELDEKCTDLKRVSRAKSLLQRQGVTEAQAHKMIQKQAMDKSISFAEMANEIILAAQQLEAKRVHQIGACAHGANSKA</sequence>
<dbReference type="Pfam" id="PF03861">
    <property type="entry name" value="ANTAR"/>
    <property type="match status" value="1"/>
</dbReference>
<dbReference type="InterPro" id="IPR036388">
    <property type="entry name" value="WH-like_DNA-bd_sf"/>
</dbReference>
<gene>
    <name evidence="2" type="ORF">SJ2017_1695</name>
</gene>
<dbReference type="PROSITE" id="PS50921">
    <property type="entry name" value="ANTAR"/>
    <property type="match status" value="1"/>
</dbReference>
<evidence type="ECO:0000313" key="2">
    <source>
        <dbReference type="EMBL" id="ARD22008.1"/>
    </source>
</evidence>
<dbReference type="InterPro" id="IPR005561">
    <property type="entry name" value="ANTAR"/>
</dbReference>
<keyword evidence="3" id="KW-1185">Reference proteome</keyword>
<dbReference type="EMBL" id="CP020472">
    <property type="protein sequence ID" value="ARD22008.1"/>
    <property type="molecule type" value="Genomic_DNA"/>
</dbReference>
<dbReference type="Gene3D" id="1.10.10.10">
    <property type="entry name" value="Winged helix-like DNA-binding domain superfamily/Winged helix DNA-binding domain"/>
    <property type="match status" value="1"/>
</dbReference>
<protein>
    <recommendedName>
        <fullName evidence="1">ANTAR domain-containing protein</fullName>
    </recommendedName>
</protein>
<dbReference type="Proteomes" id="UP000191820">
    <property type="component" value="Chromosome"/>
</dbReference>